<sequence>RPPNQPDEISRNRLYMANHNLNIQVTFAGVTLLTPAYGQLELINAANDSTGALQVMNQDCTAMWNRPPNFLLVDYYNFGNFNGSVFQVAANANGVGYNRESCCGLTSTGDAGSLSARGMVAVVGAAVAAWVVL</sequence>
<dbReference type="EMBL" id="JAWDJW010000518">
    <property type="protein sequence ID" value="KAK3080540.1"/>
    <property type="molecule type" value="Genomic_DNA"/>
</dbReference>
<name>A0ACC3DV28_9PEZI</name>
<comment type="caution">
    <text evidence="1">The sequence shown here is derived from an EMBL/GenBank/DDBJ whole genome shotgun (WGS) entry which is preliminary data.</text>
</comment>
<dbReference type="Proteomes" id="UP001186974">
    <property type="component" value="Unassembled WGS sequence"/>
</dbReference>
<organism evidence="1 2">
    <name type="scientific">Coniosporium uncinatum</name>
    <dbReference type="NCBI Taxonomy" id="93489"/>
    <lineage>
        <taxon>Eukaryota</taxon>
        <taxon>Fungi</taxon>
        <taxon>Dikarya</taxon>
        <taxon>Ascomycota</taxon>
        <taxon>Pezizomycotina</taxon>
        <taxon>Dothideomycetes</taxon>
        <taxon>Dothideomycetes incertae sedis</taxon>
        <taxon>Coniosporium</taxon>
    </lineage>
</organism>
<reference evidence="1" key="1">
    <citation type="submission" date="2024-09" db="EMBL/GenBank/DDBJ databases">
        <title>Black Yeasts Isolated from many extreme environments.</title>
        <authorList>
            <person name="Coleine C."/>
            <person name="Stajich J.E."/>
            <person name="Selbmann L."/>
        </authorList>
    </citation>
    <scope>NUCLEOTIDE SEQUENCE</scope>
    <source>
        <strain evidence="1">CCFEE 5737</strain>
    </source>
</reference>
<evidence type="ECO:0000313" key="1">
    <source>
        <dbReference type="EMBL" id="KAK3080540.1"/>
    </source>
</evidence>
<accession>A0ACC3DV28</accession>
<feature type="non-terminal residue" evidence="1">
    <location>
        <position position="1"/>
    </location>
</feature>
<protein>
    <submittedName>
        <fullName evidence="1">Uncharacterized protein</fullName>
    </submittedName>
</protein>
<gene>
    <name evidence="1" type="ORF">LTS18_000448</name>
</gene>
<evidence type="ECO:0000313" key="2">
    <source>
        <dbReference type="Proteomes" id="UP001186974"/>
    </source>
</evidence>
<proteinExistence type="predicted"/>
<keyword evidence="2" id="KW-1185">Reference proteome</keyword>